<protein>
    <submittedName>
        <fullName evidence="2">Uncharacterized protein</fullName>
    </submittedName>
</protein>
<dbReference type="Proteomes" id="UP000271974">
    <property type="component" value="Unassembled WGS sequence"/>
</dbReference>
<feature type="region of interest" description="Disordered" evidence="1">
    <location>
        <begin position="132"/>
        <end position="157"/>
    </location>
</feature>
<evidence type="ECO:0000256" key="1">
    <source>
        <dbReference type="SAM" id="MobiDB-lite"/>
    </source>
</evidence>
<accession>A0A3S1B7D7</accession>
<reference evidence="2 3" key="1">
    <citation type="submission" date="2019-01" db="EMBL/GenBank/DDBJ databases">
        <title>A draft genome assembly of the solar-powered sea slug Elysia chlorotica.</title>
        <authorList>
            <person name="Cai H."/>
            <person name="Li Q."/>
            <person name="Fang X."/>
            <person name="Li J."/>
            <person name="Curtis N.E."/>
            <person name="Altenburger A."/>
            <person name="Shibata T."/>
            <person name="Feng M."/>
            <person name="Maeda T."/>
            <person name="Schwartz J.A."/>
            <person name="Shigenobu S."/>
            <person name="Lundholm N."/>
            <person name="Nishiyama T."/>
            <person name="Yang H."/>
            <person name="Hasebe M."/>
            <person name="Li S."/>
            <person name="Pierce S.K."/>
            <person name="Wang J."/>
        </authorList>
    </citation>
    <scope>NUCLEOTIDE SEQUENCE [LARGE SCALE GENOMIC DNA]</scope>
    <source>
        <strain evidence="2">EC2010</strain>
        <tissue evidence="2">Whole organism of an adult</tissue>
    </source>
</reference>
<evidence type="ECO:0000313" key="2">
    <source>
        <dbReference type="EMBL" id="RUS73876.1"/>
    </source>
</evidence>
<name>A0A3S1B7D7_ELYCH</name>
<dbReference type="EMBL" id="RQTK01000891">
    <property type="protein sequence ID" value="RUS73876.1"/>
    <property type="molecule type" value="Genomic_DNA"/>
</dbReference>
<gene>
    <name evidence="2" type="ORF">EGW08_018362</name>
</gene>
<dbReference type="AlphaFoldDB" id="A0A3S1B7D7"/>
<feature type="region of interest" description="Disordered" evidence="1">
    <location>
        <begin position="74"/>
        <end position="120"/>
    </location>
</feature>
<proteinExistence type="predicted"/>
<feature type="compositionally biased region" description="Low complexity" evidence="1">
    <location>
        <begin position="83"/>
        <end position="107"/>
    </location>
</feature>
<keyword evidence="3" id="KW-1185">Reference proteome</keyword>
<dbReference type="OrthoDB" id="6110357at2759"/>
<feature type="region of interest" description="Disordered" evidence="1">
    <location>
        <begin position="1"/>
        <end position="32"/>
    </location>
</feature>
<comment type="caution">
    <text evidence="2">The sequence shown here is derived from an EMBL/GenBank/DDBJ whole genome shotgun (WGS) entry which is preliminary data.</text>
</comment>
<organism evidence="2 3">
    <name type="scientific">Elysia chlorotica</name>
    <name type="common">Eastern emerald elysia</name>
    <name type="synonym">Sea slug</name>
    <dbReference type="NCBI Taxonomy" id="188477"/>
    <lineage>
        <taxon>Eukaryota</taxon>
        <taxon>Metazoa</taxon>
        <taxon>Spiralia</taxon>
        <taxon>Lophotrochozoa</taxon>
        <taxon>Mollusca</taxon>
        <taxon>Gastropoda</taxon>
        <taxon>Heterobranchia</taxon>
        <taxon>Euthyneura</taxon>
        <taxon>Panpulmonata</taxon>
        <taxon>Sacoglossa</taxon>
        <taxon>Placobranchoidea</taxon>
        <taxon>Plakobranchidae</taxon>
        <taxon>Elysia</taxon>
    </lineage>
</organism>
<evidence type="ECO:0000313" key="3">
    <source>
        <dbReference type="Proteomes" id="UP000271974"/>
    </source>
</evidence>
<sequence>MGTCCSTKPHEPSPTAPPNLGQHHSLFVHPSNREGISNSYNIVYRPPHLNQRLVPGESRPRFWLSPTLPSPPGQPIVSLAWTQPDPQESEQQQQLQQLQQKQQQQQEEQQRDRQGLGKLGIRLKSPTRAIRWSKNIRCSPHNPSLHGPSEQDSKAEGSVIRCDGHRLTIRAYPRFLMPYIDKVLRLRLVFTDPLVEQMVGEYSHLRHGSQEDDVDPMMEISHLVRNVHSLKVQFKHSENMTGLPDMTVVESHGGVKRLRRVRYRTMPVTWIDLDHRKPMVKAVGEQFELTLGPPSATLTSDDFYDGNGETPTLLGTYERCLDTAPERRLTFSVRFYHWFNQAMPAECCSDLSDICEQSTPQFGALRLGLS</sequence>